<dbReference type="CDD" id="cd08950">
    <property type="entry name" value="KR_fFAS_SDR_c_like"/>
    <property type="match status" value="1"/>
</dbReference>
<dbReference type="GO" id="GO:0005835">
    <property type="term" value="C:fatty acid synthase complex"/>
    <property type="evidence" value="ECO:0007669"/>
    <property type="project" value="InterPro"/>
</dbReference>
<organism evidence="19 20">
    <name type="scientific">Botryosphaeria dothidea</name>
    <dbReference type="NCBI Taxonomy" id="55169"/>
    <lineage>
        <taxon>Eukaryota</taxon>
        <taxon>Fungi</taxon>
        <taxon>Dikarya</taxon>
        <taxon>Ascomycota</taxon>
        <taxon>Pezizomycotina</taxon>
        <taxon>Dothideomycetes</taxon>
        <taxon>Dothideomycetes incertae sedis</taxon>
        <taxon>Botryosphaeriales</taxon>
        <taxon>Botryosphaeriaceae</taxon>
        <taxon>Botryosphaeria</taxon>
    </lineage>
</organism>
<evidence type="ECO:0000256" key="7">
    <source>
        <dbReference type="ARBA" id="ARBA00022679"/>
    </source>
</evidence>
<dbReference type="InterPro" id="IPR050830">
    <property type="entry name" value="Fungal_FAS"/>
</dbReference>
<evidence type="ECO:0000256" key="13">
    <source>
        <dbReference type="PIRNR" id="PIRNR000454"/>
    </source>
</evidence>
<evidence type="ECO:0000256" key="2">
    <source>
        <dbReference type="ARBA" id="ARBA00012948"/>
    </source>
</evidence>
<evidence type="ECO:0000256" key="12">
    <source>
        <dbReference type="ARBA" id="ARBA00048508"/>
    </source>
</evidence>
<dbReference type="GO" id="GO:0042759">
    <property type="term" value="P:long-chain fatty acid biosynthetic process"/>
    <property type="evidence" value="ECO:0007669"/>
    <property type="project" value="UniProtKB-UniRule"/>
</dbReference>
<keyword evidence="11" id="KW-0444">Lipid biosynthesis</keyword>
<dbReference type="Gene3D" id="3.40.47.10">
    <property type="match status" value="1"/>
</dbReference>
<keyword evidence="7 13" id="KW-0808">Transferase</keyword>
<evidence type="ECO:0000256" key="4">
    <source>
        <dbReference type="ARBA" id="ARBA00014008"/>
    </source>
</evidence>
<dbReference type="GO" id="GO:0044550">
    <property type="term" value="P:secondary metabolite biosynthetic process"/>
    <property type="evidence" value="ECO:0007669"/>
    <property type="project" value="UniProtKB-ARBA"/>
</dbReference>
<dbReference type="InterPro" id="IPR014031">
    <property type="entry name" value="Ketoacyl_synth_C"/>
</dbReference>
<feature type="active site" description="For beta-ketoacyl synthase activity" evidence="14">
    <location>
        <position position="1241"/>
    </location>
</feature>
<feature type="compositionally biased region" description="Polar residues" evidence="17">
    <location>
        <begin position="550"/>
        <end position="561"/>
    </location>
</feature>
<evidence type="ECO:0000259" key="18">
    <source>
        <dbReference type="PROSITE" id="PS52004"/>
    </source>
</evidence>
<protein>
    <recommendedName>
        <fullName evidence="4">Fatty acid synthase subunit alpha</fullName>
        <ecNumber evidence="2">1.1.1.100</ecNumber>
        <ecNumber evidence="3">2.3.1.41</ecNumber>
    </recommendedName>
</protein>
<dbReference type="CDD" id="cd00828">
    <property type="entry name" value="elong_cond_enzymes"/>
    <property type="match status" value="1"/>
</dbReference>
<comment type="caution">
    <text evidence="19">The sequence shown here is derived from an EMBL/GenBank/DDBJ whole genome shotgun (WGS) entry which is preliminary data.</text>
</comment>
<dbReference type="Gene3D" id="6.10.140.1410">
    <property type="match status" value="1"/>
</dbReference>
<comment type="catalytic activity">
    <reaction evidence="12">
        <text>a (3R)-hydroxyacyl-[ACP] + NADP(+) = a 3-oxoacyl-[ACP] + NADPH + H(+)</text>
        <dbReference type="Rhea" id="RHEA:17397"/>
        <dbReference type="Rhea" id="RHEA-COMP:9916"/>
        <dbReference type="Rhea" id="RHEA-COMP:9945"/>
        <dbReference type="ChEBI" id="CHEBI:15378"/>
        <dbReference type="ChEBI" id="CHEBI:57783"/>
        <dbReference type="ChEBI" id="CHEBI:58349"/>
        <dbReference type="ChEBI" id="CHEBI:78776"/>
        <dbReference type="ChEBI" id="CHEBI:78827"/>
        <dbReference type="EC" id="1.1.1.100"/>
    </reaction>
</comment>
<keyword evidence="9" id="KW-0521">NADP</keyword>
<evidence type="ECO:0000256" key="8">
    <source>
        <dbReference type="ARBA" id="ARBA00022832"/>
    </source>
</evidence>
<dbReference type="Pfam" id="PF02801">
    <property type="entry name" value="Ketoacyl-synt_C"/>
    <property type="match status" value="1"/>
</dbReference>
<dbReference type="SUPFAM" id="SSF53901">
    <property type="entry name" value="Thiolase-like"/>
    <property type="match status" value="2"/>
</dbReference>
<feature type="modified residue" description="O-(pantetheine 4'-phosphoryl)serine" evidence="15">
    <location>
        <position position="177"/>
    </location>
</feature>
<keyword evidence="10" id="KW-0560">Oxidoreductase</keyword>
<dbReference type="PIRSF" id="PIRSF000454">
    <property type="entry name" value="FAS_yeast_alpha"/>
    <property type="match status" value="1"/>
</dbReference>
<dbReference type="InterPro" id="IPR040899">
    <property type="entry name" value="Fas_alpha_ACP"/>
</dbReference>
<dbReference type="FunFam" id="3.40.50.720:FF:000168">
    <property type="entry name" value="Fatty acid synthase subunit alpha"/>
    <property type="match status" value="1"/>
</dbReference>
<dbReference type="PROSITE" id="PS00606">
    <property type="entry name" value="KS3_1"/>
    <property type="match status" value="1"/>
</dbReference>
<dbReference type="InterPro" id="IPR018201">
    <property type="entry name" value="Ketoacyl_synth_AS"/>
</dbReference>
<evidence type="ECO:0000256" key="6">
    <source>
        <dbReference type="ARBA" id="ARBA00022553"/>
    </source>
</evidence>
<gene>
    <name evidence="19" type="ORF">GTA08_BOTSDO05095</name>
</gene>
<name>A0A8H4IVT8_9PEZI</name>
<keyword evidence="11" id="KW-0443">Lipid metabolism</keyword>
<evidence type="ECO:0000256" key="3">
    <source>
        <dbReference type="ARBA" id="ARBA00013191"/>
    </source>
</evidence>
<sequence length="1661" mass="179364">MPGESSTNTYTEAEHELTHLLVTELLAIDTQDVLLGDYAAERLIEIGPADTLANMARKTQRAAFAQRDAALGLERQILSYNKQSDAIYYHAEQIEEPAVPTPPASAAENRPAPEPAAAAAAAPAPQAATPAAAAVDIPDQPITPSDILTTLLAYTLKAPRDHLSPDKTLKQLCGGRSTVQNEIIGDLSKEFGSLPDQAEDLPLTELSASLSSTKLGPCATSLVAKVVSAKMPAGSSVAFARAHLAARWSLGPGLQDRVLLAAIGRAPASRLADEGQARAWLDGLVRGVLAEAGVDINAVSAAAAAAAPTASAAVDPEALKQLRKEQEAHDRRLAELYAKRSGVDVSGGSDALRGLNETVDELQKQLDAWTVEHGDAYAKGILPKFDVLKARKYDSYWNWAIQDLLRLVSRVARTGSPIAEDELAAEMALLEARATPRMLQVIQFLVEKLRKTQLRGAEDALETLMRVYKRCAACVDKAPVVRASAVSMAPVASVNDDGHIEYSEVPRHVVEARQRERFRGGSIPCGDETYGSSTSRSISPRSRSEDTRSDAASTAPTSPLLSASDPMLGSDVALEASMTPNIRTKGPVGWRQNRVLTGTYLQWISTASTDGATFQDKALLITGAGKNSIGVEMVKMVLTAGASVIVTTSSYSPEVAAFYQDIYAKHGGRGSRLVVVPFNGGSQQDVASLVEYIYDSANGLGWDLDHVVPFAAVGEAGRAIDGIDSTSELAHRVMLTNLVRLLGAIKTQKERRRIHTHPTQVILPLSPNHGIFGHDGLYAESKIGLESLLNKWWSEDWNPYLSLCGTVIGWTRGTGLMASNDFLAAGVEEMQIRTFSKTEMALHIAGLMASPVASYCELEPLLADISGGLSAHSSLRALLDQIQSSFNTRSEVRRALKKESALEEEAVGGTALSKTVKRKLNRRARIKLNDYKLPDYASEIAPLSAQLQGMVDLDRVPVIVGFGETGPYGNSRTRWEMETTGTFSIDGCLEMAWIMGLIKYHNGPLKGQEYCGWLEASSGTPINDAEVKAKFESYILEHTGIRIIEPREHDPADPTHRQFLHEVALTDDLEPFEVSAEAAQDFKREHGNKAEVTESDGQIYVKLKAGAVLMIPKASKLKHAVGAQVPTGWDARTYGIPEDIISQVDPATLYTIVATVEAFLSAGITDPYELYEHAHVSEVAVCVGSGLGGVTSLHRMFKQRFMDRQVQKDVLAETFVNTTSAWVNMLLLGGAGPIRTPVGACATALESVDTGFDLVARGRAKACLVGGFDGLEQDVAAEFANMRATVDVDKETAAGRVPREMSRPTASSRGGFVEGEGCGIQLMTTAALALRMGLPIRGVVALTHTASDKIGRSVPAPGKGLLTIAREAASKLPSPMLSMAYRRRNMEMRRAQIEEKKEDDLLWLKERLASPQSHGLDAQDLSEYAGECRKEIEADAARSLKEILNTYGNEFWKGDARVSPLRGALAVWGLAVDDVDVASMHGTSTVKNDLNESDVIQQQLSHLNRTKGNVLPCVCQKSLTGHAKGAAGAFALNGCFQMTATGTIPGNRNADNIDEGLADFDLLVFPNQTIQNQEIKAFSVTSFGFGQKGAQVIGVNPKYLFATISEQEYCTYRGKVETRLRKANRYFQDGFYGNKLVVLKDESPYKSADTERYLMDSEARI</sequence>
<proteinExistence type="inferred from homology"/>
<dbReference type="GO" id="GO:0004312">
    <property type="term" value="F:fatty acid synthase activity"/>
    <property type="evidence" value="ECO:0007669"/>
    <property type="project" value="InterPro"/>
</dbReference>
<dbReference type="GO" id="GO:0004315">
    <property type="term" value="F:3-oxoacyl-[acyl-carrier-protein] synthase activity"/>
    <property type="evidence" value="ECO:0007669"/>
    <property type="project" value="UniProtKB-EC"/>
</dbReference>
<evidence type="ECO:0000256" key="15">
    <source>
        <dbReference type="PIRSR" id="PIRSR000454-4"/>
    </source>
</evidence>
<dbReference type="Proteomes" id="UP000572817">
    <property type="component" value="Unassembled WGS sequence"/>
</dbReference>
<dbReference type="InterPro" id="IPR026025">
    <property type="entry name" value="FAS_alpha_yeast"/>
</dbReference>
<dbReference type="GO" id="GO:0008897">
    <property type="term" value="F:holo-[acyl-carrier-protein] synthase activity"/>
    <property type="evidence" value="ECO:0007669"/>
    <property type="project" value="InterPro"/>
</dbReference>
<evidence type="ECO:0000313" key="20">
    <source>
        <dbReference type="Proteomes" id="UP000572817"/>
    </source>
</evidence>
<dbReference type="Gene3D" id="3.40.50.720">
    <property type="entry name" value="NAD(P)-binding Rossmann-like Domain"/>
    <property type="match status" value="1"/>
</dbReference>
<keyword evidence="11" id="KW-0275">Fatty acid biosynthesis</keyword>
<dbReference type="EC" id="2.3.1.41" evidence="3"/>
<dbReference type="Gene3D" id="6.10.250.1930">
    <property type="match status" value="1"/>
</dbReference>
<dbReference type="InterPro" id="IPR020841">
    <property type="entry name" value="PKS_Beta-ketoAc_synthase_dom"/>
</dbReference>
<dbReference type="FunFam" id="3.30.70.2490:FF:000001">
    <property type="entry name" value="Fatty acid synthase subunit alpha"/>
    <property type="match status" value="1"/>
</dbReference>
<evidence type="ECO:0000256" key="9">
    <source>
        <dbReference type="ARBA" id="ARBA00022857"/>
    </source>
</evidence>
<dbReference type="InterPro" id="IPR047224">
    <property type="entry name" value="FAS_alpha_su_C"/>
</dbReference>
<dbReference type="Pfam" id="PF18314">
    <property type="entry name" value="FAS_I_H"/>
    <property type="match status" value="1"/>
</dbReference>
<dbReference type="SUPFAM" id="SSF51735">
    <property type="entry name" value="NAD(P)-binding Rossmann-fold domains"/>
    <property type="match status" value="1"/>
</dbReference>
<dbReference type="EC" id="1.1.1.100" evidence="2"/>
<dbReference type="PROSITE" id="PS52004">
    <property type="entry name" value="KS3_2"/>
    <property type="match status" value="1"/>
</dbReference>
<dbReference type="InterPro" id="IPR036291">
    <property type="entry name" value="NAD(P)-bd_dom_sf"/>
</dbReference>
<evidence type="ECO:0000256" key="16">
    <source>
        <dbReference type="SAM" id="Coils"/>
    </source>
</evidence>
<accession>A0A8H4IVT8</accession>
<evidence type="ECO:0000256" key="14">
    <source>
        <dbReference type="PIRSR" id="PIRSR000454-1"/>
    </source>
</evidence>
<evidence type="ECO:0000256" key="10">
    <source>
        <dbReference type="ARBA" id="ARBA00023002"/>
    </source>
</evidence>
<dbReference type="PANTHER" id="PTHR10982:SF21">
    <property type="entry name" value="FATTY ACID SYNTHASE SUBUNIT BETA"/>
    <property type="match status" value="1"/>
</dbReference>
<keyword evidence="6" id="KW-0597">Phosphoprotein</keyword>
<feature type="compositionally biased region" description="Low complexity" evidence="17">
    <location>
        <begin position="532"/>
        <end position="541"/>
    </location>
</feature>
<feature type="coiled-coil region" evidence="16">
    <location>
        <begin position="319"/>
        <end position="372"/>
    </location>
</feature>
<dbReference type="InterPro" id="IPR041550">
    <property type="entry name" value="FASI_helical"/>
</dbReference>
<comment type="similarity">
    <text evidence="1 13">Belongs to the thiolase-like superfamily. Fungal fatty acid synthetase subunit alpha family.</text>
</comment>
<feature type="compositionally biased region" description="Low complexity" evidence="17">
    <location>
        <begin position="104"/>
        <end position="125"/>
    </location>
</feature>
<dbReference type="Gene3D" id="3.90.25.70">
    <property type="match status" value="1"/>
</dbReference>
<dbReference type="InterPro" id="IPR016039">
    <property type="entry name" value="Thiolase-like"/>
</dbReference>
<dbReference type="Pfam" id="PF00109">
    <property type="entry name" value="ketoacyl-synt"/>
    <property type="match status" value="1"/>
</dbReference>
<evidence type="ECO:0000256" key="17">
    <source>
        <dbReference type="SAM" id="MobiDB-lite"/>
    </source>
</evidence>
<dbReference type="Pfam" id="PF18325">
    <property type="entry name" value="Fas_alpha_ACP"/>
    <property type="match status" value="1"/>
</dbReference>
<evidence type="ECO:0000256" key="11">
    <source>
        <dbReference type="ARBA" id="ARBA00023160"/>
    </source>
</evidence>
<feature type="domain" description="Ketosynthase family 3 (KS3)" evidence="18">
    <location>
        <begin position="1060"/>
        <end position="1596"/>
    </location>
</feature>
<reference evidence="19" key="1">
    <citation type="submission" date="2020-04" db="EMBL/GenBank/DDBJ databases">
        <title>Genome Assembly and Annotation of Botryosphaeria dothidea sdau 11-99, a Latent Pathogen of Apple Fruit Ring Rot in China.</title>
        <authorList>
            <person name="Yu C."/>
            <person name="Diao Y."/>
            <person name="Lu Q."/>
            <person name="Zhao J."/>
            <person name="Cui S."/>
            <person name="Peng C."/>
            <person name="He B."/>
            <person name="Liu H."/>
        </authorList>
    </citation>
    <scope>NUCLEOTIDE SEQUENCE [LARGE SCALE GENOMIC DNA]</scope>
    <source>
        <strain evidence="19">Sdau11-99</strain>
    </source>
</reference>
<dbReference type="GO" id="GO:0004316">
    <property type="term" value="F:3-oxoacyl-[acyl-carrier-protein] reductase (NADPH) activity"/>
    <property type="evidence" value="ECO:0007669"/>
    <property type="project" value="UniProtKB-EC"/>
</dbReference>
<dbReference type="EMBL" id="WWBZ02000033">
    <property type="protein sequence ID" value="KAF4307312.1"/>
    <property type="molecule type" value="Genomic_DNA"/>
</dbReference>
<feature type="region of interest" description="Disordered" evidence="17">
    <location>
        <begin position="516"/>
        <end position="565"/>
    </location>
</feature>
<dbReference type="PANTHER" id="PTHR10982">
    <property type="entry name" value="MALONYL COA-ACYL CARRIER PROTEIN TRANSACYLASE"/>
    <property type="match status" value="1"/>
</dbReference>
<keyword evidence="5 13" id="KW-0596">Phosphopantetheine</keyword>
<dbReference type="Gene3D" id="3.30.70.2490">
    <property type="match status" value="1"/>
</dbReference>
<keyword evidence="8" id="KW-0276">Fatty acid metabolism</keyword>
<keyword evidence="20" id="KW-1185">Reference proteome</keyword>
<keyword evidence="16" id="KW-0175">Coiled coil</keyword>
<evidence type="ECO:0000313" key="19">
    <source>
        <dbReference type="EMBL" id="KAF4307312.1"/>
    </source>
</evidence>
<dbReference type="OrthoDB" id="3916652at2759"/>
<dbReference type="InterPro" id="IPR014030">
    <property type="entry name" value="Ketoacyl_synth_N"/>
</dbReference>
<dbReference type="FunFam" id="3.90.25.70:FF:000001">
    <property type="entry name" value="Fatty acid synthase subunit alpha"/>
    <property type="match status" value="1"/>
</dbReference>
<evidence type="ECO:0000256" key="5">
    <source>
        <dbReference type="ARBA" id="ARBA00022450"/>
    </source>
</evidence>
<evidence type="ECO:0000256" key="1">
    <source>
        <dbReference type="ARBA" id="ARBA00007485"/>
    </source>
</evidence>
<feature type="region of interest" description="Disordered" evidence="17">
    <location>
        <begin position="98"/>
        <end position="125"/>
    </location>
</feature>